<dbReference type="AlphaFoldDB" id="A0A6A5V6D8"/>
<evidence type="ECO:0000313" key="2">
    <source>
        <dbReference type="Proteomes" id="UP000800036"/>
    </source>
</evidence>
<dbReference type="Proteomes" id="UP000800036">
    <property type="component" value="Unassembled WGS sequence"/>
</dbReference>
<accession>A0A6A5V6D8</accession>
<reference evidence="1" key="1">
    <citation type="journal article" date="2020" name="Stud. Mycol.">
        <title>101 Dothideomycetes genomes: a test case for predicting lifestyles and emergence of pathogens.</title>
        <authorList>
            <person name="Haridas S."/>
            <person name="Albert R."/>
            <person name="Binder M."/>
            <person name="Bloem J."/>
            <person name="Labutti K."/>
            <person name="Salamov A."/>
            <person name="Andreopoulos B."/>
            <person name="Baker S."/>
            <person name="Barry K."/>
            <person name="Bills G."/>
            <person name="Bluhm B."/>
            <person name="Cannon C."/>
            <person name="Castanera R."/>
            <person name="Culley D."/>
            <person name="Daum C."/>
            <person name="Ezra D."/>
            <person name="Gonzalez J."/>
            <person name="Henrissat B."/>
            <person name="Kuo A."/>
            <person name="Liang C."/>
            <person name="Lipzen A."/>
            <person name="Lutzoni F."/>
            <person name="Magnuson J."/>
            <person name="Mondo S."/>
            <person name="Nolan M."/>
            <person name="Ohm R."/>
            <person name="Pangilinan J."/>
            <person name="Park H.-J."/>
            <person name="Ramirez L."/>
            <person name="Alfaro M."/>
            <person name="Sun H."/>
            <person name="Tritt A."/>
            <person name="Yoshinaga Y."/>
            <person name="Zwiers L.-H."/>
            <person name="Turgeon B."/>
            <person name="Goodwin S."/>
            <person name="Spatafora J."/>
            <person name="Crous P."/>
            <person name="Grigoriev I."/>
        </authorList>
    </citation>
    <scope>NUCLEOTIDE SEQUENCE</scope>
    <source>
        <strain evidence="1">CBS 107.79</strain>
    </source>
</reference>
<sequence length="83" mass="9250">MKHVISKDLAFGMAAARRETSSEPLTGLFYQAHGARRQASRTMLLGHGSSQQRGLRLTVLDYEALDEPTSNSASWIMRKRVVC</sequence>
<name>A0A6A5V6D8_9PLEO</name>
<proteinExistence type="predicted"/>
<dbReference type="EMBL" id="ML976688">
    <property type="protein sequence ID" value="KAF1972220.1"/>
    <property type="molecule type" value="Genomic_DNA"/>
</dbReference>
<gene>
    <name evidence="1" type="ORF">BU23DRAFT_163947</name>
</gene>
<evidence type="ECO:0000313" key="1">
    <source>
        <dbReference type="EMBL" id="KAF1972220.1"/>
    </source>
</evidence>
<protein>
    <submittedName>
        <fullName evidence="1">Uncharacterized protein</fullName>
    </submittedName>
</protein>
<keyword evidence="2" id="KW-1185">Reference proteome</keyword>
<organism evidence="1 2">
    <name type="scientific">Bimuria novae-zelandiae CBS 107.79</name>
    <dbReference type="NCBI Taxonomy" id="1447943"/>
    <lineage>
        <taxon>Eukaryota</taxon>
        <taxon>Fungi</taxon>
        <taxon>Dikarya</taxon>
        <taxon>Ascomycota</taxon>
        <taxon>Pezizomycotina</taxon>
        <taxon>Dothideomycetes</taxon>
        <taxon>Pleosporomycetidae</taxon>
        <taxon>Pleosporales</taxon>
        <taxon>Massarineae</taxon>
        <taxon>Didymosphaeriaceae</taxon>
        <taxon>Bimuria</taxon>
    </lineage>
</organism>